<feature type="transmembrane region" description="Helical" evidence="2">
    <location>
        <begin position="30"/>
        <end position="49"/>
    </location>
</feature>
<evidence type="ECO:0000313" key="3">
    <source>
        <dbReference type="EMBL" id="MFB0835869.1"/>
    </source>
</evidence>
<keyword evidence="4" id="KW-1185">Reference proteome</keyword>
<protein>
    <submittedName>
        <fullName evidence="3">Uncharacterized protein</fullName>
    </submittedName>
</protein>
<evidence type="ECO:0000256" key="2">
    <source>
        <dbReference type="SAM" id="Phobius"/>
    </source>
</evidence>
<keyword evidence="2" id="KW-0812">Transmembrane</keyword>
<feature type="transmembrane region" description="Helical" evidence="2">
    <location>
        <begin position="61"/>
        <end position="77"/>
    </location>
</feature>
<keyword evidence="2" id="KW-0472">Membrane</keyword>
<feature type="region of interest" description="Disordered" evidence="1">
    <location>
        <begin position="1"/>
        <end position="25"/>
    </location>
</feature>
<dbReference type="EMBL" id="JBHDLJ010000015">
    <property type="protein sequence ID" value="MFB0835869.1"/>
    <property type="molecule type" value="Genomic_DNA"/>
</dbReference>
<organism evidence="3 4">
    <name type="scientific">Arthrobacter halodurans</name>
    <dbReference type="NCBI Taxonomy" id="516699"/>
    <lineage>
        <taxon>Bacteria</taxon>
        <taxon>Bacillati</taxon>
        <taxon>Actinomycetota</taxon>
        <taxon>Actinomycetes</taxon>
        <taxon>Micrococcales</taxon>
        <taxon>Micrococcaceae</taxon>
        <taxon>Arthrobacter</taxon>
    </lineage>
</organism>
<comment type="caution">
    <text evidence="3">The sequence shown here is derived from an EMBL/GenBank/DDBJ whole genome shotgun (WGS) entry which is preliminary data.</text>
</comment>
<reference evidence="3 4" key="1">
    <citation type="submission" date="2024-09" db="EMBL/GenBank/DDBJ databases">
        <authorList>
            <person name="Salinas-Garcia M.A."/>
            <person name="Prieme A."/>
        </authorList>
    </citation>
    <scope>NUCLEOTIDE SEQUENCE [LARGE SCALE GENOMIC DNA]</scope>
    <source>
        <strain evidence="3 4">DSM 21081</strain>
    </source>
</reference>
<gene>
    <name evidence="3" type="ORF">ACETWP_14850</name>
</gene>
<sequence length="97" mass="10569">MADEYDASEDRSNHPRNQPTQPVDQRPQGLLLGFAGLIIALLFGIFIWLDADQPGGLATPMWIGVLFGLIIAGFGFFRRIHGPSKLDFPDGGSNVSE</sequence>
<keyword evidence="2" id="KW-1133">Transmembrane helix</keyword>
<accession>A0ABV4US32</accession>
<proteinExistence type="predicted"/>
<dbReference type="RefSeq" id="WP_373973046.1">
    <property type="nucleotide sequence ID" value="NZ_JBHDLJ010000015.1"/>
</dbReference>
<evidence type="ECO:0000256" key="1">
    <source>
        <dbReference type="SAM" id="MobiDB-lite"/>
    </source>
</evidence>
<name>A0ABV4US32_9MICC</name>
<dbReference type="Proteomes" id="UP001575652">
    <property type="component" value="Unassembled WGS sequence"/>
</dbReference>
<evidence type="ECO:0000313" key="4">
    <source>
        <dbReference type="Proteomes" id="UP001575652"/>
    </source>
</evidence>